<evidence type="ECO:0000313" key="2">
    <source>
        <dbReference type="Proteomes" id="UP000005709"/>
    </source>
</evidence>
<dbReference type="Proteomes" id="UP000005709">
    <property type="component" value="Unassembled WGS sequence"/>
</dbReference>
<comment type="caution">
    <text evidence="1">The sequence shown here is derived from an EMBL/GenBank/DDBJ whole genome shotgun (WGS) entry which is preliminary data.</text>
</comment>
<keyword evidence="2" id="KW-1185">Reference proteome</keyword>
<gene>
    <name evidence="1" type="ORF">CAMGR0001_2297</name>
</gene>
<organism evidence="1 2">
    <name type="scientific">Campylobacter gracilis RM3268</name>
    <dbReference type="NCBI Taxonomy" id="553220"/>
    <lineage>
        <taxon>Bacteria</taxon>
        <taxon>Pseudomonadati</taxon>
        <taxon>Campylobacterota</taxon>
        <taxon>Epsilonproteobacteria</taxon>
        <taxon>Campylobacterales</taxon>
        <taxon>Campylobacteraceae</taxon>
        <taxon>Campylobacter</taxon>
    </lineage>
</organism>
<accession>C8PHA2</accession>
<reference evidence="1 2" key="1">
    <citation type="submission" date="2009-07" db="EMBL/GenBank/DDBJ databases">
        <authorList>
            <person name="Madupu R."/>
            <person name="Sebastian Y."/>
            <person name="Durkin A.S."/>
            <person name="Torralba M."/>
            <person name="Methe B."/>
            <person name="Sutton G.G."/>
            <person name="Strausberg R.L."/>
            <person name="Nelson K.E."/>
        </authorList>
    </citation>
    <scope>NUCLEOTIDE SEQUENCE [LARGE SCALE GENOMIC DNA]</scope>
    <source>
        <strain evidence="1 2">RM3268</strain>
    </source>
</reference>
<sequence>MSPRATRILLNFTHCLFETTLAKPYLSAHSSLKLEAILHVA</sequence>
<proteinExistence type="predicted"/>
<dbReference type="EMBL" id="ACYG01000022">
    <property type="protein sequence ID" value="EEV17923.1"/>
    <property type="molecule type" value="Genomic_DNA"/>
</dbReference>
<dbReference type="AlphaFoldDB" id="C8PHA2"/>
<name>C8PHA2_9BACT</name>
<evidence type="ECO:0000313" key="1">
    <source>
        <dbReference type="EMBL" id="EEV17923.1"/>
    </source>
</evidence>
<protein>
    <submittedName>
        <fullName evidence="1">Uncharacterized protein</fullName>
    </submittedName>
</protein>